<dbReference type="AlphaFoldDB" id="A0A2P2NF90"/>
<proteinExistence type="predicted"/>
<name>A0A2P2NF90_RHIMU</name>
<dbReference type="EMBL" id="GGEC01060635">
    <property type="protein sequence ID" value="MBX41119.1"/>
    <property type="molecule type" value="Transcribed_RNA"/>
</dbReference>
<protein>
    <submittedName>
        <fullName evidence="1">Uncharacterized protein</fullName>
    </submittedName>
</protein>
<accession>A0A2P2NF90</accession>
<evidence type="ECO:0000313" key="1">
    <source>
        <dbReference type="EMBL" id="MBX41119.1"/>
    </source>
</evidence>
<reference evidence="1" key="1">
    <citation type="submission" date="2018-02" db="EMBL/GenBank/DDBJ databases">
        <title>Rhizophora mucronata_Transcriptome.</title>
        <authorList>
            <person name="Meera S.P."/>
            <person name="Sreeshan A."/>
            <person name="Augustine A."/>
        </authorList>
    </citation>
    <scope>NUCLEOTIDE SEQUENCE</scope>
    <source>
        <tissue evidence="1">Leaf</tissue>
    </source>
</reference>
<organism evidence="1">
    <name type="scientific">Rhizophora mucronata</name>
    <name type="common">Asiatic mangrove</name>
    <dbReference type="NCBI Taxonomy" id="61149"/>
    <lineage>
        <taxon>Eukaryota</taxon>
        <taxon>Viridiplantae</taxon>
        <taxon>Streptophyta</taxon>
        <taxon>Embryophyta</taxon>
        <taxon>Tracheophyta</taxon>
        <taxon>Spermatophyta</taxon>
        <taxon>Magnoliopsida</taxon>
        <taxon>eudicotyledons</taxon>
        <taxon>Gunneridae</taxon>
        <taxon>Pentapetalae</taxon>
        <taxon>rosids</taxon>
        <taxon>fabids</taxon>
        <taxon>Malpighiales</taxon>
        <taxon>Rhizophoraceae</taxon>
        <taxon>Rhizophora</taxon>
    </lineage>
</organism>
<sequence length="52" mass="5957">MQMIVFLGTKFSLIPVSVMCSALPLLRHLQWGNSLYVQTTHQMSSFNRFPTV</sequence>